<dbReference type="EMBL" id="JAHESF010000007">
    <property type="protein sequence ID" value="MBT1697108.1"/>
    <property type="molecule type" value="Genomic_DNA"/>
</dbReference>
<dbReference type="Proteomes" id="UP001319200">
    <property type="component" value="Unassembled WGS sequence"/>
</dbReference>
<name>A0AAP2DKQ4_9BACT</name>
<reference evidence="1 2" key="1">
    <citation type="submission" date="2021-05" db="EMBL/GenBank/DDBJ databases">
        <title>A Polyphasic approach of four new species of the genus Ohtaekwangia: Ohtaekwangia histidinii sp. nov., Ohtaekwangia cretensis sp. nov., Ohtaekwangia indiensis sp. nov., Ohtaekwangia reichenbachii sp. nov. from diverse environment.</title>
        <authorList>
            <person name="Octaviana S."/>
        </authorList>
    </citation>
    <scope>NUCLEOTIDE SEQUENCE [LARGE SCALE GENOMIC DNA]</scope>
    <source>
        <strain evidence="1 2">PWU4</strain>
    </source>
</reference>
<comment type="caution">
    <text evidence="1">The sequence shown here is derived from an EMBL/GenBank/DDBJ whole genome shotgun (WGS) entry which is preliminary data.</text>
</comment>
<organism evidence="1 2">
    <name type="scientific">Chryseosolibacter histidini</name>
    <dbReference type="NCBI Taxonomy" id="2782349"/>
    <lineage>
        <taxon>Bacteria</taxon>
        <taxon>Pseudomonadati</taxon>
        <taxon>Bacteroidota</taxon>
        <taxon>Cytophagia</taxon>
        <taxon>Cytophagales</taxon>
        <taxon>Chryseotaleaceae</taxon>
        <taxon>Chryseosolibacter</taxon>
    </lineage>
</organism>
<accession>A0AAP2DKQ4</accession>
<evidence type="ECO:0000313" key="2">
    <source>
        <dbReference type="Proteomes" id="UP001319200"/>
    </source>
</evidence>
<dbReference type="AlphaFoldDB" id="A0AAP2DKQ4"/>
<proteinExistence type="predicted"/>
<keyword evidence="2" id="KW-1185">Reference proteome</keyword>
<protein>
    <recommendedName>
        <fullName evidence="3">DUF4412 domain-containing protein</fullName>
    </recommendedName>
</protein>
<gene>
    <name evidence="1" type="ORF">KK083_09495</name>
</gene>
<sequence length="198" mass="22470">MTVSFTYGQNFEGKVVYKNNYKSKIPNVTNEQFSAMMGTTQEYFIKGGNYRSSGNGTLFQWQLYSNKDNKLYSKMSSSQSVLWNDGSVNADEVIKAEINKGVANILGHPCDELILTCKSGVQKYYYSSKLKVDPKLFEKHKFGNWNEVTSRTSALPLKMIIDSPQFTVESSAIEIVPMKLEDKFFELPADSKLEKSPY</sequence>
<evidence type="ECO:0008006" key="3">
    <source>
        <dbReference type="Google" id="ProtNLM"/>
    </source>
</evidence>
<evidence type="ECO:0000313" key="1">
    <source>
        <dbReference type="EMBL" id="MBT1697108.1"/>
    </source>
</evidence>